<accession>A0A1G6VA01</accession>
<sequence length="782" mass="85668">MTRDEAIAAALAWIRTTHGDYADRLRVLADDVVLVRGHWHVPYTAVDDDLVPLPAVEVPDDGSPPRRFVPSGPPSPFSRGLPETWPEPGPDLAVVDQDWDRQAFAHLGAPRAAVLGWVRAPGSDEYRRNPEYKPGPTWLGWPAPTTPADKVLLYYHCGWLGEDPRFFSAFLDMTLYCRDSRLIAADDNGVRWVGAYSSPVRMPERTWSWREIGVRELLTVMDADEIRVNPGHPTEVRLEKVLTESMHRWPEPFPHPPAVDREVPEYDHDTWTARVVETARAMNPEVDPYVAKIVQARLFERLDEAKANGFTIEGAERAALTDALIWICADRPGPPPSSAQRTWGGVDGAQLWVAPTLGKAVEWDYRGKQPHGWAWVAGAYTGFALGEATAGGDGTLTAALLRATDAVVRAGHIRTEEKRRSVRLPRRAEGWLDALVPAAEPVPEVDALLAAVVSGDHWTAGPLWNERISPVFDRVLSRGAYSRATHVALAETGLCPHILDLREQREVPVRDQLPDTPWERALLIAAKLGHTPRAALAAAPDPLTAALAGALVGARHGVPGLPGKPPNWELVEAMATEAHMMFDPRYTPSTPPHPGLPPLSNAMRAEARATPDGWLWCADPEAEPRLLGGLPTPTLLGAYRIGPDGEPTGETWLNIDYRPGPRRLGLPEPENTFEKILNLVTATWLPYEPILAAALDSPFLALPTPDGSTAIVRDANGNLVLPVYSSHRFLPHGAPPPERIGLRPLLPLLRDVLVVVNPGAKVGVDIRGDQLIDHANQPDSPQ</sequence>
<dbReference type="STRING" id="1271860.SAMN05216174_11222"/>
<dbReference type="Proteomes" id="UP000199501">
    <property type="component" value="Unassembled WGS sequence"/>
</dbReference>
<feature type="region of interest" description="Disordered" evidence="1">
    <location>
        <begin position="58"/>
        <end position="81"/>
    </location>
</feature>
<dbReference type="OrthoDB" id="3677075at2"/>
<name>A0A1G6VA01_9PSEU</name>
<keyword evidence="3" id="KW-1185">Reference proteome</keyword>
<protein>
    <recommendedName>
        <fullName evidence="4">SseB protein N-terminal domain-containing protein</fullName>
    </recommendedName>
</protein>
<gene>
    <name evidence="2" type="ORF">SAMN05216174_11222</name>
</gene>
<dbReference type="AlphaFoldDB" id="A0A1G6VA01"/>
<reference evidence="3" key="1">
    <citation type="submission" date="2016-10" db="EMBL/GenBank/DDBJ databases">
        <authorList>
            <person name="Varghese N."/>
            <person name="Submissions S."/>
        </authorList>
    </citation>
    <scope>NUCLEOTIDE SEQUENCE [LARGE SCALE GENOMIC DNA]</scope>
    <source>
        <strain evidence="3">IBRC-M 10403</strain>
    </source>
</reference>
<dbReference type="RefSeq" id="WP_091454418.1">
    <property type="nucleotide sequence ID" value="NZ_FMZZ01000012.1"/>
</dbReference>
<proteinExistence type="predicted"/>
<organism evidence="2 3">
    <name type="scientific">Actinokineospora iranica</name>
    <dbReference type="NCBI Taxonomy" id="1271860"/>
    <lineage>
        <taxon>Bacteria</taxon>
        <taxon>Bacillati</taxon>
        <taxon>Actinomycetota</taxon>
        <taxon>Actinomycetes</taxon>
        <taxon>Pseudonocardiales</taxon>
        <taxon>Pseudonocardiaceae</taxon>
        <taxon>Actinokineospora</taxon>
    </lineage>
</organism>
<evidence type="ECO:0000256" key="1">
    <source>
        <dbReference type="SAM" id="MobiDB-lite"/>
    </source>
</evidence>
<evidence type="ECO:0000313" key="2">
    <source>
        <dbReference type="EMBL" id="SDD50509.1"/>
    </source>
</evidence>
<evidence type="ECO:0000313" key="3">
    <source>
        <dbReference type="Proteomes" id="UP000199501"/>
    </source>
</evidence>
<evidence type="ECO:0008006" key="4">
    <source>
        <dbReference type="Google" id="ProtNLM"/>
    </source>
</evidence>
<dbReference type="EMBL" id="FMZZ01000012">
    <property type="protein sequence ID" value="SDD50509.1"/>
    <property type="molecule type" value="Genomic_DNA"/>
</dbReference>